<evidence type="ECO:0000259" key="8">
    <source>
        <dbReference type="Pfam" id="PF14748"/>
    </source>
</evidence>
<keyword evidence="2 4" id="KW-0521">NADP</keyword>
<dbReference type="Proteomes" id="UP000199297">
    <property type="component" value="Unassembled WGS sequence"/>
</dbReference>
<gene>
    <name evidence="4" type="primary">proC</name>
    <name evidence="9" type="ORF">SAMN05216262_11723</name>
</gene>
<keyword evidence="4" id="KW-0963">Cytoplasm</keyword>
<dbReference type="OrthoDB" id="9805754at2"/>
<dbReference type="SUPFAM" id="SSF48179">
    <property type="entry name" value="6-phosphogluconate dehydrogenase C-terminal domain-like"/>
    <property type="match status" value="1"/>
</dbReference>
<feature type="domain" description="Pyrroline-5-carboxylate reductase catalytic N-terminal" evidence="7">
    <location>
        <begin position="3"/>
        <end position="98"/>
    </location>
</feature>
<dbReference type="PANTHER" id="PTHR11645">
    <property type="entry name" value="PYRROLINE-5-CARBOXYLATE REDUCTASE"/>
    <property type="match status" value="1"/>
</dbReference>
<dbReference type="NCBIfam" id="TIGR00112">
    <property type="entry name" value="proC"/>
    <property type="match status" value="1"/>
</dbReference>
<dbReference type="EMBL" id="FOBI01000017">
    <property type="protein sequence ID" value="SEL67370.1"/>
    <property type="molecule type" value="Genomic_DNA"/>
</dbReference>
<comment type="subcellular location">
    <subcellularLocation>
        <location evidence="4">Cytoplasm</location>
    </subcellularLocation>
</comment>
<dbReference type="EC" id="1.5.1.2" evidence="4 5"/>
<dbReference type="STRING" id="641665.GCA_002104455_01502"/>
<evidence type="ECO:0000256" key="2">
    <source>
        <dbReference type="ARBA" id="ARBA00022857"/>
    </source>
</evidence>
<dbReference type="SUPFAM" id="SSF51735">
    <property type="entry name" value="NAD(P)-binding Rossmann-fold domains"/>
    <property type="match status" value="1"/>
</dbReference>
<dbReference type="Pfam" id="PF14748">
    <property type="entry name" value="P5CR_dimer"/>
    <property type="match status" value="1"/>
</dbReference>
<feature type="binding site" evidence="6">
    <location>
        <position position="55"/>
    </location>
    <ligand>
        <name>NADPH</name>
        <dbReference type="ChEBI" id="CHEBI:57783"/>
    </ligand>
</feature>
<comment type="pathway">
    <text evidence="4">Amino-acid biosynthesis; L-proline biosynthesis; L-proline from L-glutamate 5-semialdehyde: step 1/1.</text>
</comment>
<keyword evidence="3 4" id="KW-0560">Oxidoreductase</keyword>
<dbReference type="FunFam" id="1.10.3730.10:FF:000001">
    <property type="entry name" value="Pyrroline-5-carboxylate reductase"/>
    <property type="match status" value="1"/>
</dbReference>
<keyword evidence="4" id="KW-0641">Proline biosynthesis</keyword>
<comment type="similarity">
    <text evidence="1 4">Belongs to the pyrroline-5-carboxylate reductase family.</text>
</comment>
<dbReference type="InterPro" id="IPR036291">
    <property type="entry name" value="NAD(P)-bd_dom_sf"/>
</dbReference>
<evidence type="ECO:0000256" key="1">
    <source>
        <dbReference type="ARBA" id="ARBA00005525"/>
    </source>
</evidence>
<evidence type="ECO:0000256" key="3">
    <source>
        <dbReference type="ARBA" id="ARBA00023002"/>
    </source>
</evidence>
<dbReference type="UniPathway" id="UPA00098">
    <property type="reaction ID" value="UER00361"/>
</dbReference>
<accession>A0A1H7S431</accession>
<dbReference type="AlphaFoldDB" id="A0A1H7S431"/>
<keyword evidence="4" id="KW-0028">Amino-acid biosynthesis</keyword>
<dbReference type="InterPro" id="IPR000304">
    <property type="entry name" value="Pyrroline-COOH_reductase"/>
</dbReference>
<dbReference type="PIRSF" id="PIRSF000193">
    <property type="entry name" value="Pyrrol-5-carb_rd"/>
    <property type="match status" value="1"/>
</dbReference>
<proteinExistence type="inferred from homology"/>
<dbReference type="GO" id="GO:0055129">
    <property type="term" value="P:L-proline biosynthetic process"/>
    <property type="evidence" value="ECO:0007669"/>
    <property type="project" value="UniProtKB-UniRule"/>
</dbReference>
<dbReference type="HAMAP" id="MF_01925">
    <property type="entry name" value="P5C_reductase"/>
    <property type="match status" value="1"/>
</dbReference>
<feature type="binding site" evidence="6">
    <location>
        <begin position="7"/>
        <end position="12"/>
    </location>
    <ligand>
        <name>NADP(+)</name>
        <dbReference type="ChEBI" id="CHEBI:58349"/>
    </ligand>
</feature>
<dbReference type="RefSeq" id="WP_085285811.1">
    <property type="nucleotide sequence ID" value="NZ_FOBI01000017.1"/>
</dbReference>
<feature type="domain" description="Pyrroline-5-carboxylate reductase dimerisation" evidence="8">
    <location>
        <begin position="162"/>
        <end position="266"/>
    </location>
</feature>
<comment type="catalytic activity">
    <reaction evidence="4">
        <text>L-proline + NAD(+) = (S)-1-pyrroline-5-carboxylate + NADH + 2 H(+)</text>
        <dbReference type="Rhea" id="RHEA:14105"/>
        <dbReference type="ChEBI" id="CHEBI:15378"/>
        <dbReference type="ChEBI" id="CHEBI:17388"/>
        <dbReference type="ChEBI" id="CHEBI:57540"/>
        <dbReference type="ChEBI" id="CHEBI:57945"/>
        <dbReference type="ChEBI" id="CHEBI:60039"/>
        <dbReference type="EC" id="1.5.1.2"/>
    </reaction>
</comment>
<dbReference type="InterPro" id="IPR028939">
    <property type="entry name" value="P5C_Rdtase_cat_N"/>
</dbReference>
<evidence type="ECO:0000256" key="5">
    <source>
        <dbReference type="NCBIfam" id="TIGR00112"/>
    </source>
</evidence>
<dbReference type="InterPro" id="IPR029036">
    <property type="entry name" value="P5CR_dimer"/>
</dbReference>
<name>A0A1H7S431_9GAMM</name>
<evidence type="ECO:0000313" key="10">
    <source>
        <dbReference type="Proteomes" id="UP000199297"/>
    </source>
</evidence>
<evidence type="ECO:0000256" key="6">
    <source>
        <dbReference type="PIRSR" id="PIRSR000193-1"/>
    </source>
</evidence>
<comment type="catalytic activity">
    <reaction evidence="4">
        <text>L-proline + NADP(+) = (S)-1-pyrroline-5-carboxylate + NADPH + 2 H(+)</text>
        <dbReference type="Rhea" id="RHEA:14109"/>
        <dbReference type="ChEBI" id="CHEBI:15378"/>
        <dbReference type="ChEBI" id="CHEBI:17388"/>
        <dbReference type="ChEBI" id="CHEBI:57783"/>
        <dbReference type="ChEBI" id="CHEBI:58349"/>
        <dbReference type="ChEBI" id="CHEBI:60039"/>
        <dbReference type="EC" id="1.5.1.2"/>
    </reaction>
</comment>
<comment type="function">
    <text evidence="4">Catalyzes the reduction of 1-pyrroline-5-carboxylate (PCA) to L-proline.</text>
</comment>
<keyword evidence="10" id="KW-1185">Reference proteome</keyword>
<evidence type="ECO:0000256" key="4">
    <source>
        <dbReference type="HAMAP-Rule" id="MF_01925"/>
    </source>
</evidence>
<dbReference type="PANTHER" id="PTHR11645:SF0">
    <property type="entry name" value="PYRROLINE-5-CARBOXYLATE REDUCTASE 3"/>
    <property type="match status" value="1"/>
</dbReference>
<organism evidence="9 10">
    <name type="scientific">Colwellia chukchiensis</name>
    <dbReference type="NCBI Taxonomy" id="641665"/>
    <lineage>
        <taxon>Bacteria</taxon>
        <taxon>Pseudomonadati</taxon>
        <taxon>Pseudomonadota</taxon>
        <taxon>Gammaproteobacteria</taxon>
        <taxon>Alteromonadales</taxon>
        <taxon>Colwelliaceae</taxon>
        <taxon>Colwellia</taxon>
    </lineage>
</organism>
<protein>
    <recommendedName>
        <fullName evidence="4 5">Pyrroline-5-carboxylate reductase</fullName>
        <shortName evidence="4">P5C reductase</shortName>
        <shortName evidence="4">P5CR</shortName>
        <ecNumber evidence="4 5">1.5.1.2</ecNumber>
    </recommendedName>
    <alternativeName>
        <fullName evidence="4">PCA reductase</fullName>
    </alternativeName>
</protein>
<sequence>MNKIAFIGAGNMNAAIIAGLVKGGFNPKHIIVSNPSAAKRQALQSLHGILQTQSNDEAVAFADAVVLGVKPHLISDVCQQLGQQAELKGKCFISVAAGCTIKQIEQALAQPCTVIRTMANTPAQLGVGVTGIFANPLMSAAEKNFTESLMQSVGIVKWLESEQQIDQITAISGSGPAYFFLFMEAMEKQARAFGFNEQDSREIVQQTAFGAAKMVIENKTSIGTLRENVTSKGGTTQAAISAFSEGGLEQLVSTAMNSALARAKEMAKNG</sequence>
<dbReference type="GO" id="GO:0005737">
    <property type="term" value="C:cytoplasm"/>
    <property type="evidence" value="ECO:0007669"/>
    <property type="project" value="UniProtKB-SubCell"/>
</dbReference>
<dbReference type="Pfam" id="PF03807">
    <property type="entry name" value="F420_oxidored"/>
    <property type="match status" value="1"/>
</dbReference>
<reference evidence="10" key="1">
    <citation type="submission" date="2016-10" db="EMBL/GenBank/DDBJ databases">
        <authorList>
            <person name="Varghese N."/>
            <person name="Submissions S."/>
        </authorList>
    </citation>
    <scope>NUCLEOTIDE SEQUENCE [LARGE SCALE GENOMIC DNA]</scope>
    <source>
        <strain evidence="10">CGMCC 1.9127</strain>
    </source>
</reference>
<dbReference type="Gene3D" id="3.40.50.720">
    <property type="entry name" value="NAD(P)-binding Rossmann-like Domain"/>
    <property type="match status" value="1"/>
</dbReference>
<dbReference type="InterPro" id="IPR008927">
    <property type="entry name" value="6-PGluconate_DH-like_C_sf"/>
</dbReference>
<dbReference type="GO" id="GO:0004735">
    <property type="term" value="F:pyrroline-5-carboxylate reductase activity"/>
    <property type="evidence" value="ECO:0007669"/>
    <property type="project" value="UniProtKB-UniRule"/>
</dbReference>
<evidence type="ECO:0000259" key="7">
    <source>
        <dbReference type="Pfam" id="PF03807"/>
    </source>
</evidence>
<dbReference type="Gene3D" id="1.10.3730.10">
    <property type="entry name" value="ProC C-terminal domain-like"/>
    <property type="match status" value="1"/>
</dbReference>
<evidence type="ECO:0000313" key="9">
    <source>
        <dbReference type="EMBL" id="SEL67370.1"/>
    </source>
</evidence>